<dbReference type="Pfam" id="PF12796">
    <property type="entry name" value="Ank_2"/>
    <property type="match status" value="1"/>
</dbReference>
<evidence type="ECO:0000256" key="2">
    <source>
        <dbReference type="ARBA" id="ARBA00023043"/>
    </source>
</evidence>
<dbReference type="SMART" id="SM00248">
    <property type="entry name" value="ANK"/>
    <property type="match status" value="2"/>
</dbReference>
<dbReference type="Proteomes" id="UP001152797">
    <property type="component" value="Unassembled WGS sequence"/>
</dbReference>
<keyword evidence="1" id="KW-0677">Repeat</keyword>
<dbReference type="InterPro" id="IPR036770">
    <property type="entry name" value="Ankyrin_rpt-contain_sf"/>
</dbReference>
<evidence type="ECO:0000313" key="4">
    <source>
        <dbReference type="EMBL" id="CAI4002126.1"/>
    </source>
</evidence>
<dbReference type="InterPro" id="IPR002110">
    <property type="entry name" value="Ankyrin_rpt"/>
</dbReference>
<dbReference type="SUPFAM" id="SSF48403">
    <property type="entry name" value="Ankyrin repeat"/>
    <property type="match status" value="1"/>
</dbReference>
<comment type="caution">
    <text evidence="4">The sequence shown here is derived from an EMBL/GenBank/DDBJ whole genome shotgun (WGS) entry which is preliminary data.</text>
</comment>
<feature type="repeat" description="ANK" evidence="3">
    <location>
        <begin position="166"/>
        <end position="198"/>
    </location>
</feature>
<accession>A0A9P1G748</accession>
<keyword evidence="6" id="KW-1185">Reference proteome</keyword>
<dbReference type="PROSITE" id="PS50297">
    <property type="entry name" value="ANK_REP_REGION"/>
    <property type="match status" value="2"/>
</dbReference>
<dbReference type="PROSITE" id="PS50088">
    <property type="entry name" value="ANK_REPEAT"/>
    <property type="match status" value="2"/>
</dbReference>
<gene>
    <name evidence="4" type="ORF">C1SCF055_LOCUS28098</name>
</gene>
<organism evidence="4">
    <name type="scientific">Cladocopium goreaui</name>
    <dbReference type="NCBI Taxonomy" id="2562237"/>
    <lineage>
        <taxon>Eukaryota</taxon>
        <taxon>Sar</taxon>
        <taxon>Alveolata</taxon>
        <taxon>Dinophyceae</taxon>
        <taxon>Suessiales</taxon>
        <taxon>Symbiodiniaceae</taxon>
        <taxon>Cladocopium</taxon>
    </lineage>
</organism>
<dbReference type="InterPro" id="IPR050776">
    <property type="entry name" value="Ank_Repeat/CDKN_Inhibitor"/>
</dbReference>
<dbReference type="OrthoDB" id="5946465at2759"/>
<reference evidence="5 6" key="2">
    <citation type="submission" date="2024-05" db="EMBL/GenBank/DDBJ databases">
        <authorList>
            <person name="Chen Y."/>
            <person name="Shah S."/>
            <person name="Dougan E. K."/>
            <person name="Thang M."/>
            <person name="Chan C."/>
        </authorList>
    </citation>
    <scope>NUCLEOTIDE SEQUENCE [LARGE SCALE GENOMIC DNA]</scope>
</reference>
<keyword evidence="2 3" id="KW-0040">ANK repeat</keyword>
<feature type="repeat" description="ANK" evidence="3">
    <location>
        <begin position="199"/>
        <end position="231"/>
    </location>
</feature>
<name>A0A9P1G748_9DINO</name>
<protein>
    <submittedName>
        <fullName evidence="4">Uncharacterized protein</fullName>
    </submittedName>
</protein>
<proteinExistence type="predicted"/>
<evidence type="ECO:0000256" key="1">
    <source>
        <dbReference type="ARBA" id="ARBA00022737"/>
    </source>
</evidence>
<dbReference type="EMBL" id="CAMXCT010003046">
    <property type="protein sequence ID" value="CAI4002126.1"/>
    <property type="molecule type" value="Genomic_DNA"/>
</dbReference>
<evidence type="ECO:0000256" key="3">
    <source>
        <dbReference type="PROSITE-ProRule" id="PRU00023"/>
    </source>
</evidence>
<reference evidence="4" key="1">
    <citation type="submission" date="2022-10" db="EMBL/GenBank/DDBJ databases">
        <authorList>
            <person name="Chen Y."/>
            <person name="Dougan E. K."/>
            <person name="Chan C."/>
            <person name="Rhodes N."/>
            <person name="Thang M."/>
        </authorList>
    </citation>
    <scope>NUCLEOTIDE SEQUENCE</scope>
</reference>
<evidence type="ECO:0000313" key="5">
    <source>
        <dbReference type="EMBL" id="CAL4789438.1"/>
    </source>
</evidence>
<evidence type="ECO:0000313" key="6">
    <source>
        <dbReference type="Proteomes" id="UP001152797"/>
    </source>
</evidence>
<dbReference type="EMBL" id="CAMXCT030003046">
    <property type="protein sequence ID" value="CAL4789438.1"/>
    <property type="molecule type" value="Genomic_DNA"/>
</dbReference>
<dbReference type="EMBL" id="CAMXCT020003046">
    <property type="protein sequence ID" value="CAL1155501.1"/>
    <property type="molecule type" value="Genomic_DNA"/>
</dbReference>
<sequence length="256" mass="27537">MAICKGSGLYKAFGKKGDFIDALKSGARWFDLWKTKVCQTVLVATMHAECSVVRILCIEGGPNCDEEYKSIPDLKKAVKDDMKKQNGREVEVVCEWMTMELFERNFGSQAKDDIPAQVAADAQVEADEAAAAKYTDIAGAALNGDLPAVRGHLRRDRGSLDRLDSSDRSALHWAAVNDHPAVVAFLVAKGAAVDVLGGLGRTPLHLAAWSGHVACAQLLLAAKASVDSKNNLGQTPLDLAREEDETEMVSLLMGKA</sequence>
<dbReference type="PANTHER" id="PTHR24201">
    <property type="entry name" value="ANK_REP_REGION DOMAIN-CONTAINING PROTEIN"/>
    <property type="match status" value="1"/>
</dbReference>
<dbReference type="AlphaFoldDB" id="A0A9P1G748"/>
<dbReference type="Gene3D" id="1.25.40.20">
    <property type="entry name" value="Ankyrin repeat-containing domain"/>
    <property type="match status" value="2"/>
</dbReference>